<keyword evidence="1" id="KW-0812">Transmembrane</keyword>
<feature type="transmembrane region" description="Helical" evidence="1">
    <location>
        <begin position="63"/>
        <end position="83"/>
    </location>
</feature>
<sequence>MQASRLSSTSAHHKKLILGGLTQWIIRVSFILLICAAMYAIAARPTWTKPGTWYKIEEMMNNWVWAITDVWHNRVLLSFFFFFNKYIIHGVINEMCEHVGTFPPFMLSP</sequence>
<dbReference type="Proteomes" id="UP001175227">
    <property type="component" value="Unassembled WGS sequence"/>
</dbReference>
<dbReference type="AlphaFoldDB" id="A0AA39NYM1"/>
<reference evidence="2" key="1">
    <citation type="submission" date="2023-06" db="EMBL/GenBank/DDBJ databases">
        <authorList>
            <consortium name="Lawrence Berkeley National Laboratory"/>
            <person name="Ahrendt S."/>
            <person name="Sahu N."/>
            <person name="Indic B."/>
            <person name="Wong-Bajracharya J."/>
            <person name="Merenyi Z."/>
            <person name="Ke H.-M."/>
            <person name="Monk M."/>
            <person name="Kocsube S."/>
            <person name="Drula E."/>
            <person name="Lipzen A."/>
            <person name="Balint B."/>
            <person name="Henrissat B."/>
            <person name="Andreopoulos B."/>
            <person name="Martin F.M."/>
            <person name="Harder C.B."/>
            <person name="Rigling D."/>
            <person name="Ford K.L."/>
            <person name="Foster G.D."/>
            <person name="Pangilinan J."/>
            <person name="Papanicolaou A."/>
            <person name="Barry K."/>
            <person name="LaButti K."/>
            <person name="Viragh M."/>
            <person name="Koriabine M."/>
            <person name="Yan M."/>
            <person name="Riley R."/>
            <person name="Champramary S."/>
            <person name="Plett K.L."/>
            <person name="Tsai I.J."/>
            <person name="Slot J."/>
            <person name="Sipos G."/>
            <person name="Plett J."/>
            <person name="Nagy L.G."/>
            <person name="Grigoriev I.V."/>
        </authorList>
    </citation>
    <scope>NUCLEOTIDE SEQUENCE</scope>
    <source>
        <strain evidence="2">ICMP 16352</strain>
    </source>
</reference>
<dbReference type="EMBL" id="JAUEPR010000007">
    <property type="protein sequence ID" value="KAK0482478.1"/>
    <property type="molecule type" value="Genomic_DNA"/>
</dbReference>
<accession>A0AA39NYM1</accession>
<proteinExistence type="predicted"/>
<evidence type="ECO:0000313" key="4">
    <source>
        <dbReference type="Proteomes" id="UP001175227"/>
    </source>
</evidence>
<keyword evidence="1" id="KW-0472">Membrane</keyword>
<evidence type="ECO:0000256" key="1">
    <source>
        <dbReference type="SAM" id="Phobius"/>
    </source>
</evidence>
<gene>
    <name evidence="3" type="ORF">IW261DRAFT_1467955</name>
    <name evidence="2" type="ORF">IW261DRAFT_1499962</name>
</gene>
<keyword evidence="1" id="KW-1133">Transmembrane helix</keyword>
<evidence type="ECO:0000313" key="2">
    <source>
        <dbReference type="EMBL" id="KAK0474292.1"/>
    </source>
</evidence>
<evidence type="ECO:0000313" key="3">
    <source>
        <dbReference type="EMBL" id="KAK0482478.1"/>
    </source>
</evidence>
<protein>
    <submittedName>
        <fullName evidence="2">Uncharacterized protein</fullName>
    </submittedName>
</protein>
<dbReference type="EMBL" id="JAUEPR010000028">
    <property type="protein sequence ID" value="KAK0474292.1"/>
    <property type="molecule type" value="Genomic_DNA"/>
</dbReference>
<name>A0AA39NYM1_9AGAR</name>
<keyword evidence="4" id="KW-1185">Reference proteome</keyword>
<comment type="caution">
    <text evidence="2">The sequence shown here is derived from an EMBL/GenBank/DDBJ whole genome shotgun (WGS) entry which is preliminary data.</text>
</comment>
<feature type="transmembrane region" description="Helical" evidence="1">
    <location>
        <begin position="21"/>
        <end position="43"/>
    </location>
</feature>
<organism evidence="2 4">
    <name type="scientific">Armillaria novae-zelandiae</name>
    <dbReference type="NCBI Taxonomy" id="153914"/>
    <lineage>
        <taxon>Eukaryota</taxon>
        <taxon>Fungi</taxon>
        <taxon>Dikarya</taxon>
        <taxon>Basidiomycota</taxon>
        <taxon>Agaricomycotina</taxon>
        <taxon>Agaricomycetes</taxon>
        <taxon>Agaricomycetidae</taxon>
        <taxon>Agaricales</taxon>
        <taxon>Marasmiineae</taxon>
        <taxon>Physalacriaceae</taxon>
        <taxon>Armillaria</taxon>
    </lineage>
</organism>